<feature type="transmembrane region" description="Helical" evidence="6">
    <location>
        <begin position="243"/>
        <end position="264"/>
    </location>
</feature>
<evidence type="ECO:0000256" key="6">
    <source>
        <dbReference type="SAM" id="Phobius"/>
    </source>
</evidence>
<feature type="transmembrane region" description="Helical" evidence="6">
    <location>
        <begin position="276"/>
        <end position="299"/>
    </location>
</feature>
<keyword evidence="2" id="KW-1003">Cell membrane</keyword>
<evidence type="ECO:0000313" key="8">
    <source>
        <dbReference type="EMBL" id="HGN37014.1"/>
    </source>
</evidence>
<keyword evidence="3 6" id="KW-0812">Transmembrane</keyword>
<evidence type="ECO:0000259" key="7">
    <source>
        <dbReference type="Pfam" id="PF00482"/>
    </source>
</evidence>
<dbReference type="GO" id="GO:0005886">
    <property type="term" value="C:plasma membrane"/>
    <property type="evidence" value="ECO:0007669"/>
    <property type="project" value="UniProtKB-SubCell"/>
</dbReference>
<comment type="subcellular location">
    <subcellularLocation>
        <location evidence="1">Cell membrane</location>
        <topology evidence="1">Multi-pass membrane protein</topology>
    </subcellularLocation>
</comment>
<sequence>MRSLEILKEELYERIQIPVKLFHSFFSRLDDLFRLNLNIYVIGSGVSSSVDRYLSMASKCSFVAIAIAIPITLIYTHYTAKLPLFTSLLLSLFVLPLLLLLTSIEFTMLLPKMLYINRGAIIDSKAILLFTAVALLTTGGESLQGVIEGIPKALGKDYRYFSIEIDLVRSLTKIGTPLDVAFRKAAEVTPSPTIRELLSSLASISNIGGDVSSIVRLQLDRYVGRYEISIGKAVESLNVYMEIYIALALLMPVLIGSLAVLTLLHPLAGISFEHIMFFSSFLLLPVSAIAIIVLADTIVSRIRP</sequence>
<comment type="caution">
    <text evidence="8">The sequence shown here is derived from an EMBL/GenBank/DDBJ whole genome shotgun (WGS) entry which is preliminary data.</text>
</comment>
<feature type="transmembrane region" description="Helical" evidence="6">
    <location>
        <begin position="84"/>
        <end position="110"/>
    </location>
</feature>
<proteinExistence type="predicted"/>
<dbReference type="PANTHER" id="PTHR35402:SF2">
    <property type="entry name" value="FLAGELLA ACCESSORY PROTEIN J"/>
    <property type="match status" value="1"/>
</dbReference>
<dbReference type="EMBL" id="DTAI01000163">
    <property type="protein sequence ID" value="HGN37014.1"/>
    <property type="molecule type" value="Genomic_DNA"/>
</dbReference>
<dbReference type="InterPro" id="IPR018076">
    <property type="entry name" value="T2SS_GspF_dom"/>
</dbReference>
<accession>A0A7J3I8B3</accession>
<keyword evidence="5 6" id="KW-0472">Membrane</keyword>
<keyword evidence="4 6" id="KW-1133">Transmembrane helix</keyword>
<evidence type="ECO:0000256" key="3">
    <source>
        <dbReference type="ARBA" id="ARBA00022692"/>
    </source>
</evidence>
<feature type="transmembrane region" description="Helical" evidence="6">
    <location>
        <begin position="60"/>
        <end position="78"/>
    </location>
</feature>
<evidence type="ECO:0000256" key="5">
    <source>
        <dbReference type="ARBA" id="ARBA00023136"/>
    </source>
</evidence>
<feature type="domain" description="Type II secretion system protein GspF" evidence="7">
    <location>
        <begin position="146"/>
        <end position="255"/>
    </location>
</feature>
<evidence type="ECO:0000256" key="2">
    <source>
        <dbReference type="ARBA" id="ARBA00022475"/>
    </source>
</evidence>
<dbReference type="AlphaFoldDB" id="A0A7J3I8B3"/>
<evidence type="ECO:0000256" key="4">
    <source>
        <dbReference type="ARBA" id="ARBA00022989"/>
    </source>
</evidence>
<organism evidence="8">
    <name type="scientific">Ignisphaera aggregans</name>
    <dbReference type="NCBI Taxonomy" id="334771"/>
    <lineage>
        <taxon>Archaea</taxon>
        <taxon>Thermoproteota</taxon>
        <taxon>Thermoprotei</taxon>
        <taxon>Desulfurococcales</taxon>
        <taxon>Desulfurococcaceae</taxon>
        <taxon>Ignisphaera</taxon>
    </lineage>
</organism>
<dbReference type="Pfam" id="PF00482">
    <property type="entry name" value="T2SSF"/>
    <property type="match status" value="1"/>
</dbReference>
<reference evidence="8" key="1">
    <citation type="journal article" date="2020" name="mSystems">
        <title>Genome- and Community-Level Interaction Insights into Carbon Utilization and Element Cycling Functions of Hydrothermarchaeota in Hydrothermal Sediment.</title>
        <authorList>
            <person name="Zhou Z."/>
            <person name="Liu Y."/>
            <person name="Xu W."/>
            <person name="Pan J."/>
            <person name="Luo Z.H."/>
            <person name="Li M."/>
        </authorList>
    </citation>
    <scope>NUCLEOTIDE SEQUENCE [LARGE SCALE GENOMIC DNA]</scope>
    <source>
        <strain evidence="8">SpSt-618</strain>
    </source>
</reference>
<dbReference type="InterPro" id="IPR056569">
    <property type="entry name" value="ArlJ-like"/>
</dbReference>
<name>A0A7J3I8B3_9CREN</name>
<dbReference type="PANTHER" id="PTHR35402">
    <property type="entry name" value="INTEGRAL MEMBRANE PROTEIN-RELATED"/>
    <property type="match status" value="1"/>
</dbReference>
<gene>
    <name evidence="8" type="ORF">ENT87_05660</name>
</gene>
<protein>
    <recommendedName>
        <fullName evidence="7">Type II secretion system protein GspF domain-containing protein</fullName>
    </recommendedName>
</protein>
<evidence type="ECO:0000256" key="1">
    <source>
        <dbReference type="ARBA" id="ARBA00004651"/>
    </source>
</evidence>